<proteinExistence type="predicted"/>
<feature type="transmembrane region" description="Helical" evidence="4">
    <location>
        <begin position="134"/>
        <end position="154"/>
    </location>
</feature>
<dbReference type="EMBL" id="JBCGBO010000002">
    <property type="protein sequence ID" value="KAK9223439.1"/>
    <property type="molecule type" value="Genomic_DNA"/>
</dbReference>
<dbReference type="Pfam" id="PF16212">
    <property type="entry name" value="PhoLip_ATPase_C"/>
    <property type="match status" value="1"/>
</dbReference>
<feature type="transmembrane region" description="Helical" evidence="4">
    <location>
        <begin position="191"/>
        <end position="213"/>
    </location>
</feature>
<dbReference type="GO" id="GO:0140326">
    <property type="term" value="F:ATPase-coupled intramembrane lipid transporter activity"/>
    <property type="evidence" value="ECO:0007669"/>
    <property type="project" value="TreeGrafter"/>
</dbReference>
<keyword evidence="4" id="KW-0472">Membrane</keyword>
<feature type="transmembrane region" description="Helical" evidence="4">
    <location>
        <begin position="94"/>
        <end position="114"/>
    </location>
</feature>
<evidence type="ECO:0000256" key="2">
    <source>
        <dbReference type="ARBA" id="ARBA00022723"/>
    </source>
</evidence>
<sequence length="272" mass="31336">MNCGAANGRPAGLSGMEEMQVLNFVYKNITFDLTLFYYKLYTSFTGEVLYDDWYMVMFNVLLTSLPVIALEVFKQDVSSDVCLQGRRMYTLAGTGWILNDTVASLVIFLSNIFIRTLPSSFHKEEEVADVVHLGAITYACMTVNYQIALVISHFTWTERLVIWDSIFFWYIFLLAYGALPPFYSNTAFQGAVPIFWLITLLVAVVSLLSYFLLIAIQRMLYPMDDHVVQEMKYCKKDVRANQMWLREQHNSQKMTQIGFSARVDARIRSAKE</sequence>
<dbReference type="PANTHER" id="PTHR24092:SF157">
    <property type="entry name" value="PHOSPHOLIPID-TRANSPORTING ATPASE"/>
    <property type="match status" value="1"/>
</dbReference>
<feature type="transmembrane region" description="Helical" evidence="4">
    <location>
        <begin position="53"/>
        <end position="73"/>
    </location>
</feature>
<keyword evidence="4" id="KW-1133">Transmembrane helix</keyword>
<feature type="transmembrane region" description="Helical" evidence="4">
    <location>
        <begin position="161"/>
        <end position="179"/>
    </location>
</feature>
<keyword evidence="2" id="KW-0479">Metal-binding</keyword>
<evidence type="ECO:0000256" key="1">
    <source>
        <dbReference type="ARBA" id="ARBA00004141"/>
    </source>
</evidence>
<keyword evidence="3" id="KW-0460">Magnesium</keyword>
<evidence type="ECO:0000313" key="7">
    <source>
        <dbReference type="Proteomes" id="UP001428341"/>
    </source>
</evidence>
<dbReference type="GO" id="GO:0005886">
    <property type="term" value="C:plasma membrane"/>
    <property type="evidence" value="ECO:0007669"/>
    <property type="project" value="TreeGrafter"/>
</dbReference>
<evidence type="ECO:0000256" key="4">
    <source>
        <dbReference type="SAM" id="Phobius"/>
    </source>
</evidence>
<evidence type="ECO:0000313" key="6">
    <source>
        <dbReference type="EMBL" id="KAK9223439.1"/>
    </source>
</evidence>
<keyword evidence="4" id="KW-0812">Transmembrane</keyword>
<dbReference type="Proteomes" id="UP001428341">
    <property type="component" value="Unassembled WGS sequence"/>
</dbReference>
<keyword evidence="7" id="KW-1185">Reference proteome</keyword>
<name>A0AAP0R1T0_9ROSI</name>
<evidence type="ECO:0000256" key="3">
    <source>
        <dbReference type="ARBA" id="ARBA00022842"/>
    </source>
</evidence>
<accession>A0AAP0R1T0</accession>
<protein>
    <recommendedName>
        <fullName evidence="5">P-type ATPase C-terminal domain-containing protein</fullName>
    </recommendedName>
</protein>
<gene>
    <name evidence="6" type="ORF">WN944_011882</name>
</gene>
<dbReference type="GO" id="GO:0045332">
    <property type="term" value="P:phospholipid translocation"/>
    <property type="evidence" value="ECO:0007669"/>
    <property type="project" value="TreeGrafter"/>
</dbReference>
<dbReference type="GO" id="GO:0046872">
    <property type="term" value="F:metal ion binding"/>
    <property type="evidence" value="ECO:0007669"/>
    <property type="project" value="UniProtKB-KW"/>
</dbReference>
<comment type="caution">
    <text evidence="6">The sequence shown here is derived from an EMBL/GenBank/DDBJ whole genome shotgun (WGS) entry which is preliminary data.</text>
</comment>
<dbReference type="InterPro" id="IPR023298">
    <property type="entry name" value="ATPase_P-typ_TM_dom_sf"/>
</dbReference>
<dbReference type="InterPro" id="IPR032630">
    <property type="entry name" value="P_typ_ATPase_c"/>
</dbReference>
<evidence type="ECO:0000259" key="5">
    <source>
        <dbReference type="Pfam" id="PF16212"/>
    </source>
</evidence>
<dbReference type="PANTHER" id="PTHR24092">
    <property type="entry name" value="PROBABLE PHOSPHOLIPID-TRANSPORTING ATPASE"/>
    <property type="match status" value="1"/>
</dbReference>
<feature type="domain" description="P-type ATPase C-terminal" evidence="5">
    <location>
        <begin position="21"/>
        <end position="222"/>
    </location>
</feature>
<dbReference type="SUPFAM" id="SSF81665">
    <property type="entry name" value="Calcium ATPase, transmembrane domain M"/>
    <property type="match status" value="1"/>
</dbReference>
<reference evidence="6 7" key="1">
    <citation type="submission" date="2024-05" db="EMBL/GenBank/DDBJ databases">
        <title>Haplotype-resolved chromosome-level genome assembly of Huyou (Citrus changshanensis).</title>
        <authorList>
            <person name="Miao C."/>
            <person name="Chen W."/>
            <person name="Wu Y."/>
            <person name="Wang L."/>
            <person name="Zhao S."/>
            <person name="Grierson D."/>
            <person name="Xu C."/>
            <person name="Chen K."/>
        </authorList>
    </citation>
    <scope>NUCLEOTIDE SEQUENCE [LARGE SCALE GENOMIC DNA]</scope>
    <source>
        <strain evidence="6">01-14</strain>
        <tissue evidence="6">Leaf</tissue>
    </source>
</reference>
<comment type="subcellular location">
    <subcellularLocation>
        <location evidence="1">Membrane</location>
        <topology evidence="1">Multi-pass membrane protein</topology>
    </subcellularLocation>
</comment>
<organism evidence="6 7">
    <name type="scientific">Citrus x changshan-huyou</name>
    <dbReference type="NCBI Taxonomy" id="2935761"/>
    <lineage>
        <taxon>Eukaryota</taxon>
        <taxon>Viridiplantae</taxon>
        <taxon>Streptophyta</taxon>
        <taxon>Embryophyta</taxon>
        <taxon>Tracheophyta</taxon>
        <taxon>Spermatophyta</taxon>
        <taxon>Magnoliopsida</taxon>
        <taxon>eudicotyledons</taxon>
        <taxon>Gunneridae</taxon>
        <taxon>Pentapetalae</taxon>
        <taxon>rosids</taxon>
        <taxon>malvids</taxon>
        <taxon>Sapindales</taxon>
        <taxon>Rutaceae</taxon>
        <taxon>Aurantioideae</taxon>
        <taxon>Citrus</taxon>
    </lineage>
</organism>
<dbReference type="AlphaFoldDB" id="A0AAP0R1T0"/>